<dbReference type="AlphaFoldDB" id="A0A845QCY9"/>
<dbReference type="Pfam" id="PF01311">
    <property type="entry name" value="Bac_export_1"/>
    <property type="match status" value="1"/>
</dbReference>
<proteinExistence type="inferred from homology"/>
<evidence type="ECO:0000256" key="8">
    <source>
        <dbReference type="ARBA" id="ARBA00023143"/>
    </source>
</evidence>
<keyword evidence="11" id="KW-0282">Flagellum</keyword>
<evidence type="ECO:0000256" key="2">
    <source>
        <dbReference type="ARBA" id="ARBA00009772"/>
    </source>
</evidence>
<keyword evidence="8 10" id="KW-0975">Bacterial flagellum</keyword>
<evidence type="ECO:0000313" key="12">
    <source>
        <dbReference type="Proteomes" id="UP000470384"/>
    </source>
</evidence>
<keyword evidence="11" id="KW-0966">Cell projection</keyword>
<feature type="transmembrane region" description="Helical" evidence="10">
    <location>
        <begin position="14"/>
        <end position="31"/>
    </location>
</feature>
<dbReference type="PANTHER" id="PTHR30065:SF8">
    <property type="entry name" value="FLAGELLAR BIOSYNTHETIC PROTEIN FLIR"/>
    <property type="match status" value="1"/>
</dbReference>
<accession>A0A845QCY9</accession>
<organism evidence="11 12">
    <name type="scientific">Pyruvatibacter mobilis</name>
    <dbReference type="NCBI Taxonomy" id="1712261"/>
    <lineage>
        <taxon>Bacteria</taxon>
        <taxon>Pseudomonadati</taxon>
        <taxon>Pseudomonadota</taxon>
        <taxon>Alphaproteobacteria</taxon>
        <taxon>Hyphomicrobiales</taxon>
        <taxon>Parvibaculaceae</taxon>
        <taxon>Pyruvatibacter</taxon>
    </lineage>
</organism>
<keyword evidence="6 10" id="KW-1133">Transmembrane helix</keyword>
<reference evidence="11 12" key="1">
    <citation type="journal article" date="2016" name="Int. J. Syst. Evol. Microbiol.">
        <title>Pyruvatibacter mobilis gen. nov., sp. nov., a marine bacterium from the culture broth of Picochlorum sp. 122.</title>
        <authorList>
            <person name="Wang G."/>
            <person name="Tang M."/>
            <person name="Wu H."/>
            <person name="Dai S."/>
            <person name="Li T."/>
            <person name="Chen C."/>
            <person name="He H."/>
            <person name="Fan J."/>
            <person name="Xiang W."/>
            <person name="Li X."/>
        </authorList>
    </citation>
    <scope>NUCLEOTIDE SEQUENCE [LARGE SCALE GENOMIC DNA]</scope>
    <source>
        <strain evidence="11 12">GYP-11</strain>
    </source>
</reference>
<evidence type="ECO:0000313" key="11">
    <source>
        <dbReference type="EMBL" id="NBG96453.1"/>
    </source>
</evidence>
<sequence length="256" mass="27392">MIFTLPADMLPETALLYVLAFARIGGAMMVLPGLGEISISARIRLVMALTVTVALTPVVASAYPSVPLGIGPMAGSLISEIFTGLFMGLTARIFMSALQVAGTVIAFQSGLAFAMNVDPSQGTQGAIIGNYLVVLGTAMVFATNTHHLMLMALHDSYVLFPPGAAFPVHDFLTVAISSMSKAFALGIQLATPFIVFSLIFYLGIGIISKLIPQVQIFFVAMPANILVGFVLLLLLLSALMLWFFDHFQTMLRQFIL</sequence>
<dbReference type="EMBL" id="WXYQ01000009">
    <property type="protein sequence ID" value="NBG96453.1"/>
    <property type="molecule type" value="Genomic_DNA"/>
</dbReference>
<evidence type="ECO:0000256" key="10">
    <source>
        <dbReference type="RuleBase" id="RU362071"/>
    </source>
</evidence>
<evidence type="ECO:0000256" key="7">
    <source>
        <dbReference type="ARBA" id="ARBA00023136"/>
    </source>
</evidence>
<gene>
    <name evidence="11" type="primary">fliR</name>
    <name evidence="11" type="ORF">GTQ45_11980</name>
</gene>
<feature type="transmembrane region" description="Helical" evidence="10">
    <location>
        <begin position="96"/>
        <end position="115"/>
    </location>
</feature>
<dbReference type="OrthoDB" id="9779817at2"/>
<evidence type="ECO:0000256" key="3">
    <source>
        <dbReference type="ARBA" id="ARBA00021717"/>
    </source>
</evidence>
<feature type="transmembrane region" description="Helical" evidence="10">
    <location>
        <begin position="182"/>
        <end position="204"/>
    </location>
</feature>
<dbReference type="GO" id="GO:0044780">
    <property type="term" value="P:bacterial-type flagellum assembly"/>
    <property type="evidence" value="ECO:0007669"/>
    <property type="project" value="UniProtKB-UniRule"/>
</dbReference>
<keyword evidence="11" id="KW-0969">Cilium</keyword>
<dbReference type="GO" id="GO:0009425">
    <property type="term" value="C:bacterial-type flagellum basal body"/>
    <property type="evidence" value="ECO:0007669"/>
    <property type="project" value="UniProtKB-SubCell"/>
</dbReference>
<dbReference type="PANTHER" id="PTHR30065">
    <property type="entry name" value="FLAGELLAR BIOSYNTHETIC PROTEIN FLIR"/>
    <property type="match status" value="1"/>
</dbReference>
<dbReference type="Proteomes" id="UP000470384">
    <property type="component" value="Unassembled WGS sequence"/>
</dbReference>
<feature type="transmembrane region" description="Helical" evidence="10">
    <location>
        <begin position="43"/>
        <end position="63"/>
    </location>
</feature>
<dbReference type="GO" id="GO:0006605">
    <property type="term" value="P:protein targeting"/>
    <property type="evidence" value="ECO:0007669"/>
    <property type="project" value="UniProtKB-UniRule"/>
</dbReference>
<comment type="similarity">
    <text evidence="2 10">Belongs to the FliR/MopE/SpaR family.</text>
</comment>
<keyword evidence="7 10" id="KW-0472">Membrane</keyword>
<dbReference type="InterPro" id="IPR002010">
    <property type="entry name" value="T3SS_IM_R"/>
</dbReference>
<dbReference type="InterPro" id="IPR006303">
    <property type="entry name" value="FliR"/>
</dbReference>
<comment type="caution">
    <text evidence="11">The sequence shown here is derived from an EMBL/GenBank/DDBJ whole genome shotgun (WGS) entry which is preliminary data.</text>
</comment>
<feature type="transmembrane region" description="Helical" evidence="10">
    <location>
        <begin position="157"/>
        <end position="176"/>
    </location>
</feature>
<feature type="transmembrane region" description="Helical" evidence="10">
    <location>
        <begin position="127"/>
        <end position="145"/>
    </location>
</feature>
<evidence type="ECO:0000256" key="1">
    <source>
        <dbReference type="ARBA" id="ARBA00002578"/>
    </source>
</evidence>
<evidence type="ECO:0000256" key="9">
    <source>
        <dbReference type="NCBIfam" id="TIGR01400"/>
    </source>
</evidence>
<dbReference type="NCBIfam" id="TIGR01400">
    <property type="entry name" value="fliR"/>
    <property type="match status" value="1"/>
</dbReference>
<name>A0A845QCY9_9HYPH</name>
<dbReference type="PRINTS" id="PR00953">
    <property type="entry name" value="TYPE3IMRPROT"/>
</dbReference>
<dbReference type="GO" id="GO:0005886">
    <property type="term" value="C:plasma membrane"/>
    <property type="evidence" value="ECO:0007669"/>
    <property type="project" value="UniProtKB-SubCell"/>
</dbReference>
<evidence type="ECO:0000256" key="4">
    <source>
        <dbReference type="ARBA" id="ARBA00022475"/>
    </source>
</evidence>
<keyword evidence="12" id="KW-1185">Reference proteome</keyword>
<feature type="transmembrane region" description="Helical" evidence="10">
    <location>
        <begin position="216"/>
        <end position="244"/>
    </location>
</feature>
<dbReference type="GeneID" id="300654183"/>
<comment type="function">
    <text evidence="1 10">Role in flagellar biosynthesis.</text>
</comment>
<dbReference type="RefSeq" id="WP_027839870.1">
    <property type="nucleotide sequence ID" value="NZ_BMHN01000001.1"/>
</dbReference>
<evidence type="ECO:0000256" key="6">
    <source>
        <dbReference type="ARBA" id="ARBA00022989"/>
    </source>
</evidence>
<protein>
    <recommendedName>
        <fullName evidence="3 9">Flagellar biosynthetic protein FliR</fullName>
    </recommendedName>
</protein>
<comment type="subcellular location">
    <subcellularLocation>
        <location evidence="10">Cell membrane</location>
        <topology evidence="10">Multi-pass membrane protein</topology>
    </subcellularLocation>
    <subcellularLocation>
        <location evidence="10">Bacterial flagellum basal body</location>
    </subcellularLocation>
</comment>
<keyword evidence="4 10" id="KW-1003">Cell membrane</keyword>
<evidence type="ECO:0000256" key="5">
    <source>
        <dbReference type="ARBA" id="ARBA00022692"/>
    </source>
</evidence>
<keyword evidence="5 10" id="KW-0812">Transmembrane</keyword>